<dbReference type="Pfam" id="PF06855">
    <property type="entry name" value="YozE_SAM_like"/>
    <property type="match status" value="1"/>
</dbReference>
<evidence type="ECO:0000259" key="2">
    <source>
        <dbReference type="Pfam" id="PF06855"/>
    </source>
</evidence>
<dbReference type="RefSeq" id="WP_200748886.1">
    <property type="nucleotide sequence ID" value="NZ_JAEOAH010000009.1"/>
</dbReference>
<keyword evidence="4" id="KW-1185">Reference proteome</keyword>
<dbReference type="InterPro" id="IPR010673">
    <property type="entry name" value="UPF0346"/>
</dbReference>
<dbReference type="Gene3D" id="1.10.150.260">
    <property type="entry name" value="YozE SAM-like"/>
    <property type="match status" value="1"/>
</dbReference>
<dbReference type="InterPro" id="IPR036806">
    <property type="entry name" value="YozE_SAM-like_sf"/>
</dbReference>
<dbReference type="SUPFAM" id="SSF140652">
    <property type="entry name" value="YozE-like"/>
    <property type="match status" value="1"/>
</dbReference>
<dbReference type="InterPro" id="IPR023089">
    <property type="entry name" value="YozE_SAM-like"/>
</dbReference>
<evidence type="ECO:0000256" key="1">
    <source>
        <dbReference type="HAMAP-Rule" id="MF_01538"/>
    </source>
</evidence>
<feature type="domain" description="YozE SAM-like" evidence="2">
    <location>
        <begin position="4"/>
        <end position="69"/>
    </location>
</feature>
<gene>
    <name evidence="3" type="ORF">JFL43_09715</name>
</gene>
<evidence type="ECO:0000313" key="4">
    <source>
        <dbReference type="Proteomes" id="UP000618943"/>
    </source>
</evidence>
<evidence type="ECO:0000313" key="3">
    <source>
        <dbReference type="EMBL" id="MBK3495127.1"/>
    </source>
</evidence>
<comment type="caution">
    <text evidence="3">The sequence shown here is derived from an EMBL/GenBank/DDBJ whole genome shotgun (WGS) entry which is preliminary data.</text>
</comment>
<organism evidence="3 4">
    <name type="scientific">Viridibacillus soli</name>
    <dbReference type="NCBI Taxonomy" id="2798301"/>
    <lineage>
        <taxon>Bacteria</taxon>
        <taxon>Bacillati</taxon>
        <taxon>Bacillota</taxon>
        <taxon>Bacilli</taxon>
        <taxon>Bacillales</taxon>
        <taxon>Caryophanaceae</taxon>
        <taxon>Viridibacillus</taxon>
    </lineage>
</organism>
<dbReference type="Proteomes" id="UP000618943">
    <property type="component" value="Unassembled WGS sequence"/>
</dbReference>
<name>A0ABS1H6S6_9BACL</name>
<reference evidence="3 4" key="1">
    <citation type="submission" date="2020-12" db="EMBL/GenBank/DDBJ databases">
        <title>YIM B01967 draft genome.</title>
        <authorList>
            <person name="Yan X."/>
        </authorList>
    </citation>
    <scope>NUCLEOTIDE SEQUENCE [LARGE SCALE GENOMIC DNA]</scope>
    <source>
        <strain evidence="3 4">YIM B01967</strain>
    </source>
</reference>
<proteinExistence type="inferred from homology"/>
<dbReference type="EMBL" id="JAEOAH010000009">
    <property type="protein sequence ID" value="MBK3495127.1"/>
    <property type="molecule type" value="Genomic_DNA"/>
</dbReference>
<sequence>MNHSFYSYVQTFRGGGKHDDKSQFAEAAFHDHSFPKQLSDFHKLSRYIEEKADDEMSARVFDELWYLYELKYQVF</sequence>
<accession>A0ABS1H6S6</accession>
<dbReference type="HAMAP" id="MF_01538">
    <property type="entry name" value="UPF0346"/>
    <property type="match status" value="1"/>
</dbReference>
<comment type="similarity">
    <text evidence="1">Belongs to the UPF0346 family.</text>
</comment>
<dbReference type="NCBIfam" id="NF010193">
    <property type="entry name" value="PRK13672.1"/>
    <property type="match status" value="1"/>
</dbReference>
<protein>
    <recommendedName>
        <fullName evidence="1">UPF0346 protein JFL43_09715</fullName>
    </recommendedName>
</protein>